<evidence type="ECO:0000256" key="1">
    <source>
        <dbReference type="SAM" id="SignalP"/>
    </source>
</evidence>
<dbReference type="EMBL" id="AZBU02000002">
    <property type="protein sequence ID" value="TKR94658.1"/>
    <property type="molecule type" value="Genomic_DNA"/>
</dbReference>
<organism evidence="2 3">
    <name type="scientific">Steinernema carpocapsae</name>
    <name type="common">Entomopathogenic nematode</name>
    <dbReference type="NCBI Taxonomy" id="34508"/>
    <lineage>
        <taxon>Eukaryota</taxon>
        <taxon>Metazoa</taxon>
        <taxon>Ecdysozoa</taxon>
        <taxon>Nematoda</taxon>
        <taxon>Chromadorea</taxon>
        <taxon>Rhabditida</taxon>
        <taxon>Tylenchina</taxon>
        <taxon>Panagrolaimomorpha</taxon>
        <taxon>Strongyloidoidea</taxon>
        <taxon>Steinernematidae</taxon>
        <taxon>Steinernema</taxon>
    </lineage>
</organism>
<name>A0A4U5PE18_STECR</name>
<accession>A0A4U5PE18</accession>
<dbReference type="AlphaFoldDB" id="A0A4U5PE18"/>
<feature type="signal peptide" evidence="1">
    <location>
        <begin position="1"/>
        <end position="18"/>
    </location>
</feature>
<proteinExistence type="predicted"/>
<sequence>MRLRITLCLLVLLPVALSQGTNTCQDWNEALLKVVKAVVDFTDSNLKAACDVPSEKLILQYMINTLKVLSLKLQKPCIFTFQPLPFNSNCAPLNTANVQFYDFLVYYFSTNDILTSMCAQGCKVDKEAIELIEHRVIKLQDILNNLP</sequence>
<reference evidence="2 3" key="1">
    <citation type="journal article" date="2015" name="Genome Biol.">
        <title>Comparative genomics of Steinernema reveals deeply conserved gene regulatory networks.</title>
        <authorList>
            <person name="Dillman A.R."/>
            <person name="Macchietto M."/>
            <person name="Porter C.F."/>
            <person name="Rogers A."/>
            <person name="Williams B."/>
            <person name="Antoshechkin I."/>
            <person name="Lee M.M."/>
            <person name="Goodwin Z."/>
            <person name="Lu X."/>
            <person name="Lewis E.E."/>
            <person name="Goodrich-Blair H."/>
            <person name="Stock S.P."/>
            <person name="Adams B.J."/>
            <person name="Sternberg P.W."/>
            <person name="Mortazavi A."/>
        </authorList>
    </citation>
    <scope>NUCLEOTIDE SEQUENCE [LARGE SCALE GENOMIC DNA]</scope>
    <source>
        <strain evidence="2 3">ALL</strain>
    </source>
</reference>
<feature type="chain" id="PRO_5020613805" evidence="1">
    <location>
        <begin position="19"/>
        <end position="147"/>
    </location>
</feature>
<protein>
    <submittedName>
        <fullName evidence="2">Uncharacterized protein</fullName>
    </submittedName>
</protein>
<keyword evidence="1" id="KW-0732">Signal</keyword>
<dbReference type="Proteomes" id="UP000298663">
    <property type="component" value="Unassembled WGS sequence"/>
</dbReference>
<gene>
    <name evidence="2" type="ORF">L596_008919</name>
</gene>
<keyword evidence="3" id="KW-1185">Reference proteome</keyword>
<reference evidence="2 3" key="2">
    <citation type="journal article" date="2019" name="G3 (Bethesda)">
        <title>Hybrid Assembly of the Genome of the Entomopathogenic Nematode Steinernema carpocapsae Identifies the X-Chromosome.</title>
        <authorList>
            <person name="Serra L."/>
            <person name="Macchietto M."/>
            <person name="Macias-Munoz A."/>
            <person name="McGill C.J."/>
            <person name="Rodriguez I.M."/>
            <person name="Rodriguez B."/>
            <person name="Murad R."/>
            <person name="Mortazavi A."/>
        </authorList>
    </citation>
    <scope>NUCLEOTIDE SEQUENCE [LARGE SCALE GENOMIC DNA]</scope>
    <source>
        <strain evidence="2 3">ALL</strain>
    </source>
</reference>
<comment type="caution">
    <text evidence="2">The sequence shown here is derived from an EMBL/GenBank/DDBJ whole genome shotgun (WGS) entry which is preliminary data.</text>
</comment>
<evidence type="ECO:0000313" key="2">
    <source>
        <dbReference type="EMBL" id="TKR94658.1"/>
    </source>
</evidence>
<evidence type="ECO:0000313" key="3">
    <source>
        <dbReference type="Proteomes" id="UP000298663"/>
    </source>
</evidence>